<gene>
    <name evidence="2" type="ORF">IMZ08_14940</name>
</gene>
<reference evidence="2 3" key="1">
    <citation type="submission" date="2020-10" db="EMBL/GenBank/DDBJ databases">
        <title>Bacillus sp. HD4P25, an endophyte from a halophyte.</title>
        <authorList>
            <person name="Sun J.-Q."/>
        </authorList>
    </citation>
    <scope>NUCLEOTIDE SEQUENCE [LARGE SCALE GENOMIC DNA]</scope>
    <source>
        <strain evidence="2 3">YIM 93174</strain>
    </source>
</reference>
<protein>
    <submittedName>
        <fullName evidence="2">NERD domain-containing protein</fullName>
    </submittedName>
</protein>
<keyword evidence="3" id="KW-1185">Reference proteome</keyword>
<evidence type="ECO:0000313" key="3">
    <source>
        <dbReference type="Proteomes" id="UP001516662"/>
    </source>
</evidence>
<feature type="domain" description="NERD" evidence="1">
    <location>
        <begin position="37"/>
        <end position="148"/>
    </location>
</feature>
<evidence type="ECO:0000259" key="1">
    <source>
        <dbReference type="PROSITE" id="PS50965"/>
    </source>
</evidence>
<dbReference type="Proteomes" id="UP001516662">
    <property type="component" value="Unassembled WGS sequence"/>
</dbReference>
<organism evidence="2 3">
    <name type="scientific">Litchfieldia luteola</name>
    <dbReference type="NCBI Taxonomy" id="682179"/>
    <lineage>
        <taxon>Bacteria</taxon>
        <taxon>Bacillati</taxon>
        <taxon>Bacillota</taxon>
        <taxon>Bacilli</taxon>
        <taxon>Bacillales</taxon>
        <taxon>Bacillaceae</taxon>
        <taxon>Litchfieldia</taxon>
    </lineage>
</organism>
<dbReference type="RefSeq" id="WP_193537894.1">
    <property type="nucleotide sequence ID" value="NZ_JADCLJ010000022.1"/>
</dbReference>
<sequence length="301" mass="35414">MILKQRVESKELRTFRALNARMSLLEKERNYCLNLEKGFVGELDFDLLVSQLSNEKYLALNDLIYDINSKVFQIDSLLISNNTVYLFEVKNYEGDFYIEKDRWYSVSDTEIQNPILQLQRAETLILRLLKEIGFSGIVRPFLIFINPEFHLYNAPRNPQIIFPSQLNRFVNELSFKMSGVTSHDRKISKHLLSLHLKESPYSRIPKYTYEQLNKGIYCPCCHTFFTESLVCSQCGYIEEYSGAIFRSIIEFNLLFPEERITTKAIWEWCGQVFPKKSIRNTLLSKFKMIGYGKSSYFIIKD</sequence>
<evidence type="ECO:0000313" key="2">
    <source>
        <dbReference type="EMBL" id="MBE4909345.1"/>
    </source>
</evidence>
<proteinExistence type="predicted"/>
<dbReference type="InterPro" id="IPR011528">
    <property type="entry name" value="NERD"/>
</dbReference>
<dbReference type="PROSITE" id="PS50965">
    <property type="entry name" value="NERD"/>
    <property type="match status" value="1"/>
</dbReference>
<accession>A0ABR9QLH1</accession>
<name>A0ABR9QLH1_9BACI</name>
<dbReference type="Pfam" id="PF08378">
    <property type="entry name" value="NERD"/>
    <property type="match status" value="1"/>
</dbReference>
<comment type="caution">
    <text evidence="2">The sequence shown here is derived from an EMBL/GenBank/DDBJ whole genome shotgun (WGS) entry which is preliminary data.</text>
</comment>
<dbReference type="EMBL" id="JADCLJ010000022">
    <property type="protein sequence ID" value="MBE4909345.1"/>
    <property type="molecule type" value="Genomic_DNA"/>
</dbReference>